<comment type="caution">
    <text evidence="1">The sequence shown here is derived from an EMBL/GenBank/DDBJ whole genome shotgun (WGS) entry which is preliminary data.</text>
</comment>
<dbReference type="Proteomes" id="UP001497535">
    <property type="component" value="Unassembled WGS sequence"/>
</dbReference>
<evidence type="ECO:0000313" key="1">
    <source>
        <dbReference type="EMBL" id="CAK5028843.1"/>
    </source>
</evidence>
<organism evidence="1 2">
    <name type="scientific">Meloidogyne enterolobii</name>
    <name type="common">Root-knot nematode worm</name>
    <name type="synonym">Meloidogyne mayaguensis</name>
    <dbReference type="NCBI Taxonomy" id="390850"/>
    <lineage>
        <taxon>Eukaryota</taxon>
        <taxon>Metazoa</taxon>
        <taxon>Ecdysozoa</taxon>
        <taxon>Nematoda</taxon>
        <taxon>Chromadorea</taxon>
        <taxon>Rhabditida</taxon>
        <taxon>Tylenchina</taxon>
        <taxon>Tylenchomorpha</taxon>
        <taxon>Tylenchoidea</taxon>
        <taxon>Meloidogynidae</taxon>
        <taxon>Meloidogyninae</taxon>
        <taxon>Meloidogyne</taxon>
    </lineage>
</organism>
<accession>A0ACB0Y2D1</accession>
<sequence>MLGYLFSFIFFLQVRTQQFFKFSFKNILLFKAVTSYLYCLLMEISYVALFGNFFYHSYIRGGGKKFNREKAKKPTEEQHSMKNGTTKMD</sequence>
<protein>
    <submittedName>
        <fullName evidence="1">Uncharacterized protein</fullName>
    </submittedName>
</protein>
<reference evidence="1" key="1">
    <citation type="submission" date="2023-11" db="EMBL/GenBank/DDBJ databases">
        <authorList>
            <person name="Poullet M."/>
        </authorList>
    </citation>
    <scope>NUCLEOTIDE SEQUENCE</scope>
    <source>
        <strain evidence="1">E1834</strain>
    </source>
</reference>
<evidence type="ECO:0000313" key="2">
    <source>
        <dbReference type="Proteomes" id="UP001497535"/>
    </source>
</evidence>
<gene>
    <name evidence="1" type="ORF">MENTE1834_LOCUS6728</name>
</gene>
<name>A0ACB0Y2D1_MELEN</name>
<proteinExistence type="predicted"/>
<dbReference type="EMBL" id="CAVMJV010000005">
    <property type="protein sequence ID" value="CAK5028843.1"/>
    <property type="molecule type" value="Genomic_DNA"/>
</dbReference>
<keyword evidence="2" id="KW-1185">Reference proteome</keyword>